<sequence>MTVTEKVAYLRGILDASELSEDAKETRIFKAIADVLDDLAMTVSDLEDGFSELSEQIDAVDEDLDALEQDYYDDEEYEDEDDDEFVEVKCPNCGDTICLDEETLLAGEVDCPNCGETLEFDLQYADECGCEDDSCACEECGHDVEEEDK</sequence>
<gene>
    <name evidence="2" type="ORF">WMO26_04140</name>
</gene>
<evidence type="ECO:0000259" key="1">
    <source>
        <dbReference type="PROSITE" id="PS51134"/>
    </source>
</evidence>
<evidence type="ECO:0000313" key="3">
    <source>
        <dbReference type="Proteomes" id="UP001489509"/>
    </source>
</evidence>
<dbReference type="PROSITE" id="PS51134">
    <property type="entry name" value="ZF_TFIIB"/>
    <property type="match status" value="1"/>
</dbReference>
<name>A0ABV1E090_9FIRM</name>
<feature type="domain" description="TFIIB-type" evidence="1">
    <location>
        <begin position="86"/>
        <end position="119"/>
    </location>
</feature>
<accession>A0ABV1E090</accession>
<reference evidence="2 3" key="1">
    <citation type="submission" date="2024-03" db="EMBL/GenBank/DDBJ databases">
        <title>Human intestinal bacterial collection.</title>
        <authorList>
            <person name="Pauvert C."/>
            <person name="Hitch T.C.A."/>
            <person name="Clavel T."/>
        </authorList>
    </citation>
    <scope>NUCLEOTIDE SEQUENCE [LARGE SCALE GENOMIC DNA]</scope>
    <source>
        <strain evidence="2 3">CLA-JM-H44</strain>
    </source>
</reference>
<proteinExistence type="predicted"/>
<protein>
    <submittedName>
        <fullName evidence="2">CD1247 N-terminal domain-containing protein</fullName>
    </submittedName>
</protein>
<dbReference type="InterPro" id="IPR054688">
    <property type="entry name" value="CD1247_N"/>
</dbReference>
<dbReference type="Proteomes" id="UP001489509">
    <property type="component" value="Unassembled WGS sequence"/>
</dbReference>
<dbReference type="EMBL" id="JBBMFD010000004">
    <property type="protein sequence ID" value="MEQ2440012.1"/>
    <property type="molecule type" value="Genomic_DNA"/>
</dbReference>
<dbReference type="NCBIfam" id="NF045650">
    <property type="entry name" value="CD1247_Nterm"/>
    <property type="match status" value="1"/>
</dbReference>
<dbReference type="RefSeq" id="WP_349218344.1">
    <property type="nucleotide sequence ID" value="NZ_JBBMFD010000004.1"/>
</dbReference>
<keyword evidence="3" id="KW-1185">Reference proteome</keyword>
<organism evidence="2 3">
    <name type="scientific">Solibaculum intestinale</name>
    <dbReference type="NCBI Taxonomy" id="3133165"/>
    <lineage>
        <taxon>Bacteria</taxon>
        <taxon>Bacillati</taxon>
        <taxon>Bacillota</taxon>
        <taxon>Clostridia</taxon>
        <taxon>Eubacteriales</taxon>
        <taxon>Oscillospiraceae</taxon>
        <taxon>Solibaculum</taxon>
    </lineage>
</organism>
<comment type="caution">
    <text evidence="2">The sequence shown here is derived from an EMBL/GenBank/DDBJ whole genome shotgun (WGS) entry which is preliminary data.</text>
</comment>
<dbReference type="InterPro" id="IPR013137">
    <property type="entry name" value="Znf_TFIIB"/>
</dbReference>
<evidence type="ECO:0000313" key="2">
    <source>
        <dbReference type="EMBL" id="MEQ2440012.1"/>
    </source>
</evidence>